<sequence>MANIVFIATSLDGYIADKNNAIEWLHSIPGTQELDLGYDNHIAAIDGLVMGRNTFELVCGFDCDWPYTKPVFVLSNTMQCVPSGYEDKVKLVSGGLLQLVDKLNAQGFLDLYIDGGVTIQSFLKSDLIDKMIITTIPIILGGGVSLFGELAEPLHFSCTESELFENGICQNTFVRKR</sequence>
<dbReference type="GO" id="GO:0009231">
    <property type="term" value="P:riboflavin biosynthetic process"/>
    <property type="evidence" value="ECO:0007669"/>
    <property type="project" value="InterPro"/>
</dbReference>
<comment type="caution">
    <text evidence="2">The sequence shown here is derived from an EMBL/GenBank/DDBJ whole genome shotgun (WGS) entry which is preliminary data.</text>
</comment>
<protein>
    <recommendedName>
        <fullName evidence="1">Bacterial bifunctional deaminase-reductase C-terminal domain-containing protein</fullName>
    </recommendedName>
</protein>
<dbReference type="PANTHER" id="PTHR38011:SF11">
    <property type="entry name" value="2,5-DIAMINO-6-RIBOSYLAMINO-4(3H)-PYRIMIDINONE 5'-PHOSPHATE REDUCTASE"/>
    <property type="match status" value="1"/>
</dbReference>
<dbReference type="InterPro" id="IPR050765">
    <property type="entry name" value="Riboflavin_Biosynth_HTPR"/>
</dbReference>
<dbReference type="Pfam" id="PF01872">
    <property type="entry name" value="RibD_C"/>
    <property type="match status" value="1"/>
</dbReference>
<dbReference type="Proteomes" id="UP000033434">
    <property type="component" value="Unassembled WGS sequence"/>
</dbReference>
<feature type="domain" description="Bacterial bifunctional deaminase-reductase C-terminal" evidence="1">
    <location>
        <begin position="4"/>
        <end position="169"/>
    </location>
</feature>
<dbReference type="EMBL" id="AUXW01000152">
    <property type="protein sequence ID" value="KKE83170.1"/>
    <property type="molecule type" value="Genomic_DNA"/>
</dbReference>
<dbReference type="InterPro" id="IPR024072">
    <property type="entry name" value="DHFR-like_dom_sf"/>
</dbReference>
<proteinExistence type="predicted"/>
<evidence type="ECO:0000313" key="2">
    <source>
        <dbReference type="EMBL" id="KKE83170.1"/>
    </source>
</evidence>
<evidence type="ECO:0000259" key="1">
    <source>
        <dbReference type="Pfam" id="PF01872"/>
    </source>
</evidence>
<dbReference type="PANTHER" id="PTHR38011">
    <property type="entry name" value="DIHYDROFOLATE REDUCTASE FAMILY PROTEIN (AFU_ORTHOLOGUE AFUA_8G06820)"/>
    <property type="match status" value="1"/>
</dbReference>
<dbReference type="GO" id="GO:0008703">
    <property type="term" value="F:5-amino-6-(5-phosphoribosylamino)uracil reductase activity"/>
    <property type="evidence" value="ECO:0007669"/>
    <property type="project" value="InterPro"/>
</dbReference>
<dbReference type="RefSeq" id="WP_046356494.1">
    <property type="nucleotide sequence ID" value="NZ_AUXW01000152.1"/>
</dbReference>
<name>A0A0F6AAF2_9GAMM</name>
<dbReference type="SUPFAM" id="SSF53597">
    <property type="entry name" value="Dihydrofolate reductase-like"/>
    <property type="match status" value="1"/>
</dbReference>
<reference evidence="2 3" key="1">
    <citation type="journal article" date="2015" name="BMC Genomics">
        <title>Genome mining reveals unlocked bioactive potential of marine Gram-negative bacteria.</title>
        <authorList>
            <person name="Machado H."/>
            <person name="Sonnenschein E.C."/>
            <person name="Melchiorsen J."/>
            <person name="Gram L."/>
        </authorList>
    </citation>
    <scope>NUCLEOTIDE SEQUENCE [LARGE SCALE GENOMIC DNA]</scope>
    <source>
        <strain evidence="2 3">S4054</strain>
    </source>
</reference>
<dbReference type="PATRIC" id="fig|1129367.4.peg.2914"/>
<evidence type="ECO:0000313" key="3">
    <source>
        <dbReference type="Proteomes" id="UP000033434"/>
    </source>
</evidence>
<accession>A0A0F6AAF2</accession>
<organism evidence="2 3">
    <name type="scientific">Pseudoalteromonas luteoviolacea S4054</name>
    <dbReference type="NCBI Taxonomy" id="1129367"/>
    <lineage>
        <taxon>Bacteria</taxon>
        <taxon>Pseudomonadati</taxon>
        <taxon>Pseudomonadota</taxon>
        <taxon>Gammaproteobacteria</taxon>
        <taxon>Alteromonadales</taxon>
        <taxon>Pseudoalteromonadaceae</taxon>
        <taxon>Pseudoalteromonas</taxon>
    </lineage>
</organism>
<dbReference type="InterPro" id="IPR002734">
    <property type="entry name" value="RibDG_C"/>
</dbReference>
<dbReference type="AlphaFoldDB" id="A0A0F6AAF2"/>
<gene>
    <name evidence="2" type="ORF">N479_15425</name>
</gene>
<dbReference type="Gene3D" id="3.40.430.10">
    <property type="entry name" value="Dihydrofolate Reductase, subunit A"/>
    <property type="match status" value="1"/>
</dbReference>